<evidence type="ECO:0000256" key="2">
    <source>
        <dbReference type="SAM" id="MobiDB-lite"/>
    </source>
</evidence>
<evidence type="ECO:0000313" key="3">
    <source>
        <dbReference type="EMBL" id="USG60731.1"/>
    </source>
</evidence>
<proteinExistence type="inferred from homology"/>
<feature type="region of interest" description="Disordered" evidence="2">
    <location>
        <begin position="250"/>
        <end position="275"/>
    </location>
</feature>
<accession>A0ABY4W7V8</accession>
<evidence type="ECO:0000313" key="4">
    <source>
        <dbReference type="Proteomes" id="UP001056291"/>
    </source>
</evidence>
<dbReference type="InterPro" id="IPR001753">
    <property type="entry name" value="Enoyl-CoA_hydra/iso"/>
</dbReference>
<dbReference type="PANTHER" id="PTHR42964">
    <property type="entry name" value="ENOYL-COA HYDRATASE"/>
    <property type="match status" value="1"/>
</dbReference>
<dbReference type="CDD" id="cd06558">
    <property type="entry name" value="crotonase-like"/>
    <property type="match status" value="1"/>
</dbReference>
<dbReference type="RefSeq" id="WP_251933611.1">
    <property type="nucleotide sequence ID" value="NZ_CP098747.1"/>
</dbReference>
<dbReference type="Pfam" id="PF00378">
    <property type="entry name" value="ECH_1"/>
    <property type="match status" value="1"/>
</dbReference>
<protein>
    <submittedName>
        <fullName evidence="3">Enoyl-CoA hydratase-related protein</fullName>
    </submittedName>
</protein>
<dbReference type="InterPro" id="IPR014748">
    <property type="entry name" value="Enoyl-CoA_hydra_C"/>
</dbReference>
<dbReference type="InterPro" id="IPR029045">
    <property type="entry name" value="ClpP/crotonase-like_dom_sf"/>
</dbReference>
<evidence type="ECO:0000256" key="1">
    <source>
        <dbReference type="ARBA" id="ARBA00005254"/>
    </source>
</evidence>
<dbReference type="Gene3D" id="1.10.12.10">
    <property type="entry name" value="Lyase 2-enoyl-coa Hydratase, Chain A, domain 2"/>
    <property type="match status" value="1"/>
</dbReference>
<sequence>MPDLPKCEFLLLDVQGPRLNLTFNRPDQRNAINSQMGEEFAAVVEWLSNSDEVRVVILRGAGGHFCAGGDIKERRNMAEDVVTEDSDPIMERNRGAGMAFLRFENLPQTTIAVVEGSAFGGGMGYACLADITIVSETAKMGMPETTLGVAPAQIAPYVVKRIGLTRARQLALTAERFGGDKAYEYGIAQYLCRDDTIDTTLEDVVAKVLKCGPKANAATKAIMLKVGSVPEEDMIRFSAEKFSLLNRGAEGKEGQSAFAEKRKPAWQETGEGGKR</sequence>
<name>A0ABY4W7V8_9PROT</name>
<dbReference type="Proteomes" id="UP001056291">
    <property type="component" value="Chromosome"/>
</dbReference>
<dbReference type="SUPFAM" id="SSF52096">
    <property type="entry name" value="ClpP/crotonase"/>
    <property type="match status" value="1"/>
</dbReference>
<dbReference type="EMBL" id="CP098747">
    <property type="protein sequence ID" value="USG60731.1"/>
    <property type="molecule type" value="Genomic_DNA"/>
</dbReference>
<dbReference type="PANTHER" id="PTHR42964:SF1">
    <property type="entry name" value="POLYKETIDE BIOSYNTHESIS ENOYL-COA HYDRATASE PKSH-RELATED"/>
    <property type="match status" value="1"/>
</dbReference>
<keyword evidence="4" id="KW-1185">Reference proteome</keyword>
<dbReference type="InterPro" id="IPR051683">
    <property type="entry name" value="Enoyl-CoA_Hydratase/Isomerase"/>
</dbReference>
<comment type="similarity">
    <text evidence="1">Belongs to the enoyl-CoA hydratase/isomerase family.</text>
</comment>
<organism evidence="3 4">
    <name type="scientific">Sneathiella marina</name>
    <dbReference type="NCBI Taxonomy" id="2950108"/>
    <lineage>
        <taxon>Bacteria</taxon>
        <taxon>Pseudomonadati</taxon>
        <taxon>Pseudomonadota</taxon>
        <taxon>Alphaproteobacteria</taxon>
        <taxon>Sneathiellales</taxon>
        <taxon>Sneathiellaceae</taxon>
        <taxon>Sneathiella</taxon>
    </lineage>
</organism>
<gene>
    <name evidence="3" type="ORF">NBZ79_16340</name>
</gene>
<reference evidence="3" key="1">
    <citation type="submission" date="2022-06" db="EMBL/GenBank/DDBJ databases">
        <title>Sneathiella actinostolidae sp. nov., isolated from a sea anemonein the Western Pacific Ocean.</title>
        <authorList>
            <person name="Wei M.J."/>
        </authorList>
    </citation>
    <scope>NUCLEOTIDE SEQUENCE</scope>
    <source>
        <strain evidence="3">PHK-P5</strain>
    </source>
</reference>
<dbReference type="Gene3D" id="3.90.226.10">
    <property type="entry name" value="2-enoyl-CoA Hydratase, Chain A, domain 1"/>
    <property type="match status" value="1"/>
</dbReference>